<keyword evidence="3" id="KW-1185">Reference proteome</keyword>
<protein>
    <recommendedName>
        <fullName evidence="1">TNase-like domain-containing protein</fullName>
    </recommendedName>
</protein>
<feature type="domain" description="TNase-like" evidence="1">
    <location>
        <begin position="49"/>
        <end position="179"/>
    </location>
</feature>
<accession>A0A437QPI1</accession>
<evidence type="ECO:0000259" key="1">
    <source>
        <dbReference type="SMART" id="SM00318"/>
    </source>
</evidence>
<dbReference type="SMART" id="SM00318">
    <property type="entry name" value="SNc"/>
    <property type="match status" value="1"/>
</dbReference>
<dbReference type="InterPro" id="IPR035437">
    <property type="entry name" value="SNase_OB-fold_sf"/>
</dbReference>
<organism evidence="2 3">
    <name type="scientific">Hwanghaeella grinnelliae</name>
    <dbReference type="NCBI Taxonomy" id="2500179"/>
    <lineage>
        <taxon>Bacteria</taxon>
        <taxon>Pseudomonadati</taxon>
        <taxon>Pseudomonadota</taxon>
        <taxon>Alphaproteobacteria</taxon>
        <taxon>Rhodospirillales</taxon>
        <taxon>Rhodospirillaceae</taxon>
        <taxon>Hwanghaeella</taxon>
    </lineage>
</organism>
<dbReference type="AlphaFoldDB" id="A0A437QPI1"/>
<name>A0A437QPI1_9PROT</name>
<reference evidence="3" key="1">
    <citation type="submission" date="2019-01" db="EMBL/GenBank/DDBJ databases">
        <title>Gri0909 isolated from a small marine red alga.</title>
        <authorList>
            <person name="Kim J."/>
            <person name="Jeong S.E."/>
            <person name="Jeon C.O."/>
        </authorList>
    </citation>
    <scope>NUCLEOTIDE SEQUENCE [LARGE SCALE GENOMIC DNA]</scope>
    <source>
        <strain evidence="3">Gri0909</strain>
    </source>
</reference>
<evidence type="ECO:0000313" key="3">
    <source>
        <dbReference type="Proteomes" id="UP000287447"/>
    </source>
</evidence>
<dbReference type="Pfam" id="PF00565">
    <property type="entry name" value="SNase"/>
    <property type="match status" value="1"/>
</dbReference>
<gene>
    <name evidence="2" type="ORF">EOI86_14640</name>
</gene>
<dbReference type="EMBL" id="SADE01000002">
    <property type="protein sequence ID" value="RVU36438.1"/>
    <property type="molecule type" value="Genomic_DNA"/>
</dbReference>
<proteinExistence type="predicted"/>
<dbReference type="InterPro" id="IPR016071">
    <property type="entry name" value="Staphylococal_nuclease_OB-fold"/>
</dbReference>
<dbReference type="SUPFAM" id="SSF50199">
    <property type="entry name" value="Staphylococcal nuclease"/>
    <property type="match status" value="1"/>
</dbReference>
<dbReference type="Gene3D" id="2.40.50.90">
    <property type="match status" value="1"/>
</dbReference>
<evidence type="ECO:0000313" key="2">
    <source>
        <dbReference type="EMBL" id="RVU36438.1"/>
    </source>
</evidence>
<comment type="caution">
    <text evidence="2">The sequence shown here is derived from an EMBL/GenBank/DDBJ whole genome shotgun (WGS) entry which is preliminary data.</text>
</comment>
<sequence>MTDRLSCRICRRKNSRHSVRMCVGGEGPVRVAAIAIVAVFATLAGAAAEDTRTVPDLIVDTSEAEMMPDGTLAVPKGEEIVLAGLDVALGLAPASKAYLRELRALQREHGPWRLVGAQRDRHGRLAGRVETKAGDWVQERMLRLGLARFAGGVPDKDQRTALLMAEQAARAERRGIWRNPRYFVRPAGDPDSIYNGFQIVEGHVRDIGRSDGTVFLNFGEDWRVDFTAGVTARLQPDALPKTAEGVSLSIYDLDGRMVRLRGVVRRYNGPFMEIVSADQIELLPNAEADPVTFRSANPSDLPHDPGSTL</sequence>
<dbReference type="Proteomes" id="UP000287447">
    <property type="component" value="Unassembled WGS sequence"/>
</dbReference>